<dbReference type="CTD" id="8238329"/>
<evidence type="ECO:0000313" key="3">
    <source>
        <dbReference type="EnsemblMetazoa" id="PHUM118530-PA"/>
    </source>
</evidence>
<dbReference type="KEGG" id="phu:Phum_PHUM118530"/>
<feature type="region of interest" description="Disordered" evidence="1">
    <location>
        <begin position="300"/>
        <end position="362"/>
    </location>
</feature>
<evidence type="ECO:0000313" key="4">
    <source>
        <dbReference type="Proteomes" id="UP000009046"/>
    </source>
</evidence>
<feature type="region of interest" description="Disordered" evidence="1">
    <location>
        <begin position="227"/>
        <end position="284"/>
    </location>
</feature>
<name>E0VDL1_PEDHC</name>
<dbReference type="OrthoDB" id="340227at2759"/>
<keyword evidence="4" id="KW-1185">Reference proteome</keyword>
<dbReference type="RefSeq" id="XP_002424205.1">
    <property type="nucleotide sequence ID" value="XM_002424160.1"/>
</dbReference>
<dbReference type="AlphaFoldDB" id="E0VDL1"/>
<feature type="region of interest" description="Disordered" evidence="1">
    <location>
        <begin position="1"/>
        <end position="70"/>
    </location>
</feature>
<dbReference type="InParanoid" id="E0VDL1"/>
<evidence type="ECO:0000313" key="2">
    <source>
        <dbReference type="EMBL" id="EEB11467.1"/>
    </source>
</evidence>
<sequence length="362" mass="41771">MDDWPTLEQAIHTSEKKKSGVITNGETKQNGNCKEKSGNHDDSDEKKHLDGHESCDNEKYDKSRDKDFKDKENYKKSYRFFRGRGGRQRNNKNSFKKSPLDYPDYPVEYTPLKLNGNLVRTPYVIPYVQVEPIPVYVDSSFQWPIPDKVTQIPGNESSNPIIMIPPPPLIHTFSPLPSFLPDSPFFQPSNINKSQYENLNPNVPEFVPVNHVNATNGDLSDGEEILENGEVKPPREKNHEDVKKKFTRSENEKEELDFQFDEDLQLPQGRHNTFTDWSDDDEDYELSDDQIDKLLIVTQNYQSNRPPKHEGHDRTAKWTSRVKMSQELEQPQNSRKSYNEILPPPPPPPSLSIGFDTSPMDN</sequence>
<proteinExistence type="predicted"/>
<protein>
    <submittedName>
        <fullName evidence="2 3">Uncharacterized protein</fullName>
    </submittedName>
</protein>
<feature type="compositionally biased region" description="Polar residues" evidence="1">
    <location>
        <begin position="327"/>
        <end position="336"/>
    </location>
</feature>
<evidence type="ECO:0000256" key="1">
    <source>
        <dbReference type="SAM" id="MobiDB-lite"/>
    </source>
</evidence>
<accession>E0VDL1</accession>
<feature type="compositionally biased region" description="Basic and acidic residues" evidence="1">
    <location>
        <begin position="33"/>
        <end position="70"/>
    </location>
</feature>
<dbReference type="EMBL" id="AAZO01001394">
    <property type="status" value="NOT_ANNOTATED_CDS"/>
    <property type="molecule type" value="Genomic_DNA"/>
</dbReference>
<feature type="compositionally biased region" description="Basic and acidic residues" evidence="1">
    <location>
        <begin position="229"/>
        <end position="251"/>
    </location>
</feature>
<dbReference type="VEuPathDB" id="VectorBase:PHUM118530"/>
<dbReference type="STRING" id="121224.E0VDL1"/>
<dbReference type="eggNOG" id="KOG2590">
    <property type="taxonomic scope" value="Eukaryota"/>
</dbReference>
<dbReference type="EMBL" id="AAZO01001395">
    <property type="status" value="NOT_ANNOTATED_CDS"/>
    <property type="molecule type" value="Genomic_DNA"/>
</dbReference>
<gene>
    <name evidence="3" type="primary">8238329</name>
    <name evidence="2" type="ORF">Phum_PHUM118530</name>
</gene>
<dbReference type="EnsemblMetazoa" id="PHUM118530-RA">
    <property type="protein sequence ID" value="PHUM118530-PA"/>
    <property type="gene ID" value="PHUM118530"/>
</dbReference>
<reference evidence="2" key="2">
    <citation type="submission" date="2007-04" db="EMBL/GenBank/DDBJ databases">
        <title>The genome of the human body louse.</title>
        <authorList>
            <consortium name="The Human Body Louse Genome Consortium"/>
            <person name="Kirkness E."/>
            <person name="Walenz B."/>
            <person name="Hass B."/>
            <person name="Bruggner R."/>
            <person name="Strausberg R."/>
        </authorList>
    </citation>
    <scope>NUCLEOTIDE SEQUENCE</scope>
    <source>
        <strain evidence="2">USDA</strain>
    </source>
</reference>
<dbReference type="EMBL" id="DS235078">
    <property type="protein sequence ID" value="EEB11467.1"/>
    <property type="molecule type" value="Genomic_DNA"/>
</dbReference>
<feature type="compositionally biased region" description="Acidic residues" evidence="1">
    <location>
        <begin position="252"/>
        <end position="264"/>
    </location>
</feature>
<reference evidence="3" key="3">
    <citation type="submission" date="2021-02" db="UniProtKB">
        <authorList>
            <consortium name="EnsemblMetazoa"/>
        </authorList>
    </citation>
    <scope>IDENTIFICATION</scope>
    <source>
        <strain evidence="3">USDA</strain>
    </source>
</reference>
<reference evidence="2" key="1">
    <citation type="submission" date="2007-04" db="EMBL/GenBank/DDBJ databases">
        <title>Annotation of Pediculus humanus corporis strain USDA.</title>
        <authorList>
            <person name="Kirkness E."/>
            <person name="Hannick L."/>
            <person name="Hass B."/>
            <person name="Bruggner R."/>
            <person name="Lawson D."/>
            <person name="Bidwell S."/>
            <person name="Joardar V."/>
            <person name="Caler E."/>
            <person name="Walenz B."/>
            <person name="Inman J."/>
            <person name="Schobel S."/>
            <person name="Galinsky K."/>
            <person name="Amedeo P."/>
            <person name="Strausberg R."/>
        </authorList>
    </citation>
    <scope>NUCLEOTIDE SEQUENCE</scope>
    <source>
        <strain evidence="2">USDA</strain>
    </source>
</reference>
<dbReference type="HOGENOM" id="CLU_766352_0_0_1"/>
<feature type="non-terminal residue" evidence="2">
    <location>
        <position position="362"/>
    </location>
</feature>
<dbReference type="Proteomes" id="UP000009046">
    <property type="component" value="Unassembled WGS sequence"/>
</dbReference>
<feature type="compositionally biased region" description="Polar residues" evidence="1">
    <location>
        <begin position="21"/>
        <end position="32"/>
    </location>
</feature>
<organism>
    <name type="scientific">Pediculus humanus subsp. corporis</name>
    <name type="common">Body louse</name>
    <dbReference type="NCBI Taxonomy" id="121224"/>
    <lineage>
        <taxon>Eukaryota</taxon>
        <taxon>Metazoa</taxon>
        <taxon>Ecdysozoa</taxon>
        <taxon>Arthropoda</taxon>
        <taxon>Hexapoda</taxon>
        <taxon>Insecta</taxon>
        <taxon>Pterygota</taxon>
        <taxon>Neoptera</taxon>
        <taxon>Paraneoptera</taxon>
        <taxon>Psocodea</taxon>
        <taxon>Troctomorpha</taxon>
        <taxon>Phthiraptera</taxon>
        <taxon>Anoplura</taxon>
        <taxon>Pediculidae</taxon>
        <taxon>Pediculus</taxon>
    </lineage>
</organism>
<dbReference type="GeneID" id="8238329"/>
<feature type="compositionally biased region" description="Basic and acidic residues" evidence="1">
    <location>
        <begin position="307"/>
        <end position="316"/>
    </location>
</feature>